<evidence type="ECO:0000313" key="1">
    <source>
        <dbReference type="EMBL" id="VEB97348.1"/>
    </source>
</evidence>
<reference evidence="1 2" key="1">
    <citation type="submission" date="2018-12" db="EMBL/GenBank/DDBJ databases">
        <authorList>
            <consortium name="Pathogen Informatics"/>
        </authorList>
    </citation>
    <scope>NUCLEOTIDE SEQUENCE [LARGE SCALE GENOMIC DNA]</scope>
    <source>
        <strain evidence="1 2">NCTC11466</strain>
    </source>
</reference>
<proteinExistence type="predicted"/>
<dbReference type="KEGG" id="clap:NCTC11466_02098"/>
<dbReference type="InterPro" id="IPR036390">
    <property type="entry name" value="WH_DNA-bd_sf"/>
</dbReference>
<accession>A0A447V1W8</accession>
<protein>
    <submittedName>
        <fullName evidence="1">Uncharacterized protein</fullName>
    </submittedName>
</protein>
<organism evidence="1 2">
    <name type="scientific">Cedecea lapagei</name>
    <dbReference type="NCBI Taxonomy" id="158823"/>
    <lineage>
        <taxon>Bacteria</taxon>
        <taxon>Pseudomonadati</taxon>
        <taxon>Pseudomonadota</taxon>
        <taxon>Gammaproteobacteria</taxon>
        <taxon>Enterobacterales</taxon>
        <taxon>Enterobacteriaceae</taxon>
        <taxon>Cedecea</taxon>
    </lineage>
</organism>
<sequence length="128" mass="14556">MIIEPSQPETTLPYRVWMAIKDNPQCRLHSVARLLGMEPKAVSSVFSKLWQTGKIIRTGERSNYLYTVSPDATPPAKYGRGPYKTSDKIGVTCRLKFVKSTAGNTIFDECRQNWQGYQINKMLEGVRL</sequence>
<dbReference type="EMBL" id="LR134201">
    <property type="protein sequence ID" value="VEB97348.1"/>
    <property type="molecule type" value="Genomic_DNA"/>
</dbReference>
<dbReference type="OrthoDB" id="6626058at2"/>
<dbReference type="SUPFAM" id="SSF46785">
    <property type="entry name" value="Winged helix' DNA-binding domain"/>
    <property type="match status" value="1"/>
</dbReference>
<name>A0A447V1W8_9ENTR</name>
<keyword evidence="2" id="KW-1185">Reference proteome</keyword>
<gene>
    <name evidence="1" type="ORF">NCTC11466_02098</name>
</gene>
<dbReference type="Proteomes" id="UP000274122">
    <property type="component" value="Chromosome"/>
</dbReference>
<dbReference type="AlphaFoldDB" id="A0A447V1W8"/>
<evidence type="ECO:0000313" key="2">
    <source>
        <dbReference type="Proteomes" id="UP000274122"/>
    </source>
</evidence>
<dbReference type="RefSeq" id="WP_126356139.1">
    <property type="nucleotide sequence ID" value="NZ_LR134201.1"/>
</dbReference>